<evidence type="ECO:0000313" key="2">
    <source>
        <dbReference type="EMBL" id="KAF9887194.1"/>
    </source>
</evidence>
<feature type="coiled-coil region" evidence="1">
    <location>
        <begin position="14"/>
        <end position="67"/>
    </location>
</feature>
<dbReference type="AlphaFoldDB" id="A0AAD4CIH9"/>
<keyword evidence="1" id="KW-0175">Coiled coil</keyword>
<protein>
    <recommendedName>
        <fullName evidence="4">BZIP domain-containing protein</fullName>
    </recommendedName>
</protein>
<dbReference type="InterPro" id="IPR021833">
    <property type="entry name" value="DUF3425"/>
</dbReference>
<dbReference type="EMBL" id="VCAU01000065">
    <property type="protein sequence ID" value="KAF9887194.1"/>
    <property type="molecule type" value="Genomic_DNA"/>
</dbReference>
<keyword evidence="3" id="KW-1185">Reference proteome</keyword>
<accession>A0AAD4CIH9</accession>
<sequence length="430" mass="48658">MELTSAEKKRIRDRRAQKTLRERRERQLNLLEQEVADCRRNHGSGQILRLTELVKTLEEENKILCERERRSESSQDAYIPFHTPNEAVDQPHGRRLTMYTDEIHHTPSPTIGSSDLHGMICKNMGTEPTSDSIDPALAVPGDSFIGLSGTVHLERAPSPEPVAVATVISGSDQSFISEPQLLACSSDIPGTIPGLLNPAADMTPELMSHHPSLLSPDRLPSLVPAWMLVPPCENKQSPIIMGTCPWFIRPELIANCPDVPSPLDLLHGTRRNFLADEIHRSLRRYHCREPEILAMGWLVYTYTKWSVSPDPKAFARVPICMRPVLGQLQKHHPACFDQIVWPRLRLNMIQYCLDDKVLDVVALLSCCLKVRWSWGESILERDESDVLQIRREFFETFITAEGWGITSEFIDTHPNLVDGIDLAQMKYTPA</sequence>
<reference evidence="2" key="1">
    <citation type="journal article" date="2019" name="Beilstein J. Org. Chem.">
        <title>Nanangenines: drimane sesquiterpenoids as the dominant metabolite cohort of a novel Australian fungus, Aspergillus nanangensis.</title>
        <authorList>
            <person name="Lacey H.J."/>
            <person name="Gilchrist C.L.M."/>
            <person name="Crombie A."/>
            <person name="Kalaitzis J.A."/>
            <person name="Vuong D."/>
            <person name="Rutledge P.J."/>
            <person name="Turner P."/>
            <person name="Pitt J.I."/>
            <person name="Lacey E."/>
            <person name="Chooi Y.H."/>
            <person name="Piggott A.M."/>
        </authorList>
    </citation>
    <scope>NUCLEOTIDE SEQUENCE</scope>
    <source>
        <strain evidence="2">MST-FP2251</strain>
    </source>
</reference>
<proteinExistence type="predicted"/>
<evidence type="ECO:0000313" key="3">
    <source>
        <dbReference type="Proteomes" id="UP001194746"/>
    </source>
</evidence>
<reference evidence="2" key="2">
    <citation type="submission" date="2020-02" db="EMBL/GenBank/DDBJ databases">
        <authorList>
            <person name="Gilchrist C.L.M."/>
            <person name="Chooi Y.-H."/>
        </authorList>
    </citation>
    <scope>NUCLEOTIDE SEQUENCE</scope>
    <source>
        <strain evidence="2">MST-FP2251</strain>
    </source>
</reference>
<dbReference type="Proteomes" id="UP001194746">
    <property type="component" value="Unassembled WGS sequence"/>
</dbReference>
<gene>
    <name evidence="2" type="ORF">FE257_010448</name>
</gene>
<name>A0AAD4CIH9_ASPNN</name>
<evidence type="ECO:0000256" key="1">
    <source>
        <dbReference type="SAM" id="Coils"/>
    </source>
</evidence>
<organism evidence="2 3">
    <name type="scientific">Aspergillus nanangensis</name>
    <dbReference type="NCBI Taxonomy" id="2582783"/>
    <lineage>
        <taxon>Eukaryota</taxon>
        <taxon>Fungi</taxon>
        <taxon>Dikarya</taxon>
        <taxon>Ascomycota</taxon>
        <taxon>Pezizomycotina</taxon>
        <taxon>Eurotiomycetes</taxon>
        <taxon>Eurotiomycetidae</taxon>
        <taxon>Eurotiales</taxon>
        <taxon>Aspergillaceae</taxon>
        <taxon>Aspergillus</taxon>
        <taxon>Aspergillus subgen. Circumdati</taxon>
    </lineage>
</organism>
<dbReference type="PANTHER" id="PTHR37012:SF6">
    <property type="entry name" value="BZIP TRANSCRIPTION FACTOR"/>
    <property type="match status" value="1"/>
</dbReference>
<dbReference type="CDD" id="cd14688">
    <property type="entry name" value="bZIP_YAP"/>
    <property type="match status" value="1"/>
</dbReference>
<dbReference type="PANTHER" id="PTHR37012">
    <property type="entry name" value="B-ZIP TRANSCRIPTION FACTOR (EUROFUNG)-RELATED"/>
    <property type="match status" value="1"/>
</dbReference>
<dbReference type="Pfam" id="PF11905">
    <property type="entry name" value="DUF3425"/>
    <property type="match status" value="1"/>
</dbReference>
<evidence type="ECO:0008006" key="4">
    <source>
        <dbReference type="Google" id="ProtNLM"/>
    </source>
</evidence>
<comment type="caution">
    <text evidence="2">The sequence shown here is derived from an EMBL/GenBank/DDBJ whole genome shotgun (WGS) entry which is preliminary data.</text>
</comment>